<evidence type="ECO:0000256" key="1">
    <source>
        <dbReference type="SAM" id="MobiDB-lite"/>
    </source>
</evidence>
<comment type="caution">
    <text evidence="2">The sequence shown here is derived from an EMBL/GenBank/DDBJ whole genome shotgun (WGS) entry which is preliminary data.</text>
</comment>
<dbReference type="EMBL" id="AANZ01000008">
    <property type="protein sequence ID" value="EAQ80502.1"/>
    <property type="molecule type" value="Genomic_DNA"/>
</dbReference>
<name>A3ZS44_9BACT</name>
<feature type="region of interest" description="Disordered" evidence="1">
    <location>
        <begin position="52"/>
        <end position="75"/>
    </location>
</feature>
<reference evidence="2 3" key="1">
    <citation type="submission" date="2006-02" db="EMBL/GenBank/DDBJ databases">
        <authorList>
            <person name="Amann R."/>
            <person name="Ferriera S."/>
            <person name="Johnson J."/>
            <person name="Kravitz S."/>
            <person name="Halpern A."/>
            <person name="Remington K."/>
            <person name="Beeson K."/>
            <person name="Tran B."/>
            <person name="Rogers Y.-H."/>
            <person name="Friedman R."/>
            <person name="Venter J.C."/>
        </authorList>
    </citation>
    <scope>NUCLEOTIDE SEQUENCE [LARGE SCALE GENOMIC DNA]</scope>
    <source>
        <strain evidence="2 3">DSM 3645</strain>
    </source>
</reference>
<proteinExistence type="predicted"/>
<evidence type="ECO:0000313" key="2">
    <source>
        <dbReference type="EMBL" id="EAQ80502.1"/>
    </source>
</evidence>
<dbReference type="Proteomes" id="UP000004358">
    <property type="component" value="Unassembled WGS sequence"/>
</dbReference>
<accession>A3ZS44</accession>
<sequence>MQLNCKSGPDCKIPLMQNLTAKFVFLAYVASVTLAQGMHGLSGCTHGHGPHPHVHAHSHAHDDHGHHHHHDHSHNAIAQAPRTVVLGEVELRSDSHAWHDCAICHFLQQNLTYAAATQSDVAQDVARSLELTLPASPQLAIFSPASPRAPPVV</sequence>
<gene>
    <name evidence="2" type="ORF">DSM3645_14190</name>
</gene>
<dbReference type="HOGENOM" id="CLU_1709697_0_0_0"/>
<dbReference type="AlphaFoldDB" id="A3ZS44"/>
<protein>
    <submittedName>
        <fullName evidence="2">Uncharacterized protein</fullName>
    </submittedName>
</protein>
<dbReference type="STRING" id="314230.DSM3645_14190"/>
<organism evidence="2 3">
    <name type="scientific">Blastopirellula marina DSM 3645</name>
    <dbReference type="NCBI Taxonomy" id="314230"/>
    <lineage>
        <taxon>Bacteria</taxon>
        <taxon>Pseudomonadati</taxon>
        <taxon>Planctomycetota</taxon>
        <taxon>Planctomycetia</taxon>
        <taxon>Pirellulales</taxon>
        <taxon>Pirellulaceae</taxon>
        <taxon>Blastopirellula</taxon>
    </lineage>
</organism>
<evidence type="ECO:0000313" key="3">
    <source>
        <dbReference type="Proteomes" id="UP000004358"/>
    </source>
</evidence>